<keyword evidence="6" id="KW-0100">Branched-chain amino acid biosynthesis</keyword>
<dbReference type="PANTHER" id="PTHR10277:SF9">
    <property type="entry name" value="2-ISOPROPYLMALATE SYNTHASE 1, CHLOROPLASTIC-RELATED"/>
    <property type="match status" value="1"/>
</dbReference>
<dbReference type="CDD" id="cd03174">
    <property type="entry name" value="DRE_TIM_metallolyase"/>
    <property type="match status" value="1"/>
</dbReference>
<name>A0A931D081_9BACT</name>
<evidence type="ECO:0000256" key="1">
    <source>
        <dbReference type="ARBA" id="ARBA00004689"/>
    </source>
</evidence>
<dbReference type="GO" id="GO:0008652">
    <property type="term" value="P:amino acid biosynthetic process"/>
    <property type="evidence" value="ECO:0007669"/>
    <property type="project" value="UniProtKB-KW"/>
</dbReference>
<dbReference type="PROSITE" id="PS50991">
    <property type="entry name" value="PYR_CT"/>
    <property type="match status" value="1"/>
</dbReference>
<dbReference type="InterPro" id="IPR050073">
    <property type="entry name" value="2-IPM_HCS-like"/>
</dbReference>
<keyword evidence="3" id="KW-0028">Amino-acid biosynthesis</keyword>
<dbReference type="GO" id="GO:0019298">
    <property type="term" value="P:coenzyme B biosynthetic process"/>
    <property type="evidence" value="ECO:0007669"/>
    <property type="project" value="TreeGrafter"/>
</dbReference>
<protein>
    <recommendedName>
        <fullName evidence="2">2-isopropylmalate synthase</fullName>
        <ecNumber evidence="2">2.3.3.13</ecNumber>
    </recommendedName>
</protein>
<dbReference type="PROSITE" id="PS00816">
    <property type="entry name" value="AIPM_HOMOCIT_SYNTH_2"/>
    <property type="match status" value="1"/>
</dbReference>
<dbReference type="Pfam" id="PF00682">
    <property type="entry name" value="HMGL-like"/>
    <property type="match status" value="1"/>
</dbReference>
<evidence type="ECO:0000259" key="7">
    <source>
        <dbReference type="PROSITE" id="PS50991"/>
    </source>
</evidence>
<gene>
    <name evidence="8" type="ORF">H0S81_11775</name>
</gene>
<keyword evidence="5" id="KW-0464">Manganese</keyword>
<evidence type="ECO:0000256" key="4">
    <source>
        <dbReference type="ARBA" id="ARBA00022679"/>
    </source>
</evidence>
<feature type="domain" description="Pyruvate carboxyltransferase" evidence="7">
    <location>
        <begin position="4"/>
        <end position="258"/>
    </location>
</feature>
<comment type="pathway">
    <text evidence="1">Amino-acid biosynthesis; L-leucine biosynthesis; L-leucine from 3-methyl-2-oxobutanoate: step 1/4.</text>
</comment>
<dbReference type="Proteomes" id="UP000706172">
    <property type="component" value="Unassembled WGS sequence"/>
</dbReference>
<proteinExistence type="predicted"/>
<keyword evidence="4" id="KW-0808">Transferase</keyword>
<dbReference type="GO" id="GO:0003852">
    <property type="term" value="F:2-isopropylmalate synthase activity"/>
    <property type="evidence" value="ECO:0007669"/>
    <property type="project" value="UniProtKB-EC"/>
</dbReference>
<dbReference type="SUPFAM" id="SSF51569">
    <property type="entry name" value="Aldolase"/>
    <property type="match status" value="1"/>
</dbReference>
<comment type="caution">
    <text evidence="8">The sequence shown here is derived from an EMBL/GenBank/DDBJ whole genome shotgun (WGS) entry which is preliminary data.</text>
</comment>
<dbReference type="PANTHER" id="PTHR10277">
    <property type="entry name" value="HOMOCITRATE SYNTHASE-RELATED"/>
    <property type="match status" value="1"/>
</dbReference>
<evidence type="ECO:0000313" key="8">
    <source>
        <dbReference type="EMBL" id="MBG0780591.1"/>
    </source>
</evidence>
<dbReference type="AlphaFoldDB" id="A0A931D081"/>
<sequence length="370" mass="40666">MKQFLVMDQTLREGMQFQGVVFSYDQRIKILEFQEALGVDICQAGYPSAHPGEAAMVKALADHARRHNFNIKVAGLGRAFLPDAKILVDTGIKDIHFHLHLPSHATVKESEKKLSELIPVIAFVRNARPDAVISLAMLDMGKTPADRFNACIRFLCRNRLADILSLPDTSGIMAPNQVADRIRDARALAGDMAVSIHCHNDLGMASANSVMGILAGAIVLEASVCGMGERNGIGDLYLTSRILADQNISCRFAWDPIDQVREYYLYVDDIVKQQTGQGLIHAKTPVFGQAAHTHVAGTHAQNLYGAGTTPDFHLNLLCGNHLVKKYLGFHHIKFHPDRIPAITAAVKEMSAQKNRRLTCEEVKKIVGSSD</sequence>
<evidence type="ECO:0000256" key="3">
    <source>
        <dbReference type="ARBA" id="ARBA00022605"/>
    </source>
</evidence>
<evidence type="ECO:0000313" key="9">
    <source>
        <dbReference type="Proteomes" id="UP000706172"/>
    </source>
</evidence>
<evidence type="ECO:0000256" key="6">
    <source>
        <dbReference type="ARBA" id="ARBA00023304"/>
    </source>
</evidence>
<dbReference type="EMBL" id="JACCQK010000802">
    <property type="protein sequence ID" value="MBG0780591.1"/>
    <property type="molecule type" value="Genomic_DNA"/>
</dbReference>
<evidence type="ECO:0000256" key="2">
    <source>
        <dbReference type="ARBA" id="ARBA00012973"/>
    </source>
</evidence>
<dbReference type="GO" id="GO:0009082">
    <property type="term" value="P:branched-chain amino acid biosynthetic process"/>
    <property type="evidence" value="ECO:0007669"/>
    <property type="project" value="UniProtKB-KW"/>
</dbReference>
<organism evidence="8 9">
    <name type="scientific">Desulfotignum balticum</name>
    <dbReference type="NCBI Taxonomy" id="115781"/>
    <lineage>
        <taxon>Bacteria</taxon>
        <taxon>Pseudomonadati</taxon>
        <taxon>Thermodesulfobacteriota</taxon>
        <taxon>Desulfobacteria</taxon>
        <taxon>Desulfobacterales</taxon>
        <taxon>Desulfobacteraceae</taxon>
        <taxon>Desulfotignum</taxon>
    </lineage>
</organism>
<dbReference type="InterPro" id="IPR002034">
    <property type="entry name" value="AIPM/Hcit_synth_CS"/>
</dbReference>
<evidence type="ECO:0000256" key="5">
    <source>
        <dbReference type="ARBA" id="ARBA00023211"/>
    </source>
</evidence>
<accession>A0A931D081</accession>
<dbReference type="InterPro" id="IPR000891">
    <property type="entry name" value="PYR_CT"/>
</dbReference>
<dbReference type="InterPro" id="IPR013785">
    <property type="entry name" value="Aldolase_TIM"/>
</dbReference>
<dbReference type="Gene3D" id="3.20.20.70">
    <property type="entry name" value="Aldolase class I"/>
    <property type="match status" value="1"/>
</dbReference>
<dbReference type="EC" id="2.3.3.13" evidence="2"/>
<reference evidence="8" key="1">
    <citation type="submission" date="2020-07" db="EMBL/GenBank/DDBJ databases">
        <title>Severe corrosion of carbon steel in oil field produced water can be linked to methanogenic archaea containing a special type of NiFe hydrogenase.</title>
        <authorList>
            <person name="Lahme S."/>
            <person name="Mand J."/>
            <person name="Longwell J."/>
            <person name="Smith R."/>
            <person name="Enning D."/>
        </authorList>
    </citation>
    <scope>NUCLEOTIDE SEQUENCE</scope>
    <source>
        <strain evidence="8">MIC098Bin6</strain>
    </source>
</reference>